<dbReference type="AlphaFoldDB" id="A0A518B6M6"/>
<dbReference type="Pfam" id="PF07862">
    <property type="entry name" value="Nif11"/>
    <property type="match status" value="1"/>
</dbReference>
<gene>
    <name evidence="2" type="ORF">Pan216_34940</name>
</gene>
<organism evidence="2 3">
    <name type="scientific">Kolteria novifilia</name>
    <dbReference type="NCBI Taxonomy" id="2527975"/>
    <lineage>
        <taxon>Bacteria</taxon>
        <taxon>Pseudomonadati</taxon>
        <taxon>Planctomycetota</taxon>
        <taxon>Planctomycetia</taxon>
        <taxon>Kolteriales</taxon>
        <taxon>Kolteriaceae</taxon>
        <taxon>Kolteria</taxon>
    </lineage>
</organism>
<keyword evidence="3" id="KW-1185">Reference proteome</keyword>
<evidence type="ECO:0000259" key="1">
    <source>
        <dbReference type="Pfam" id="PF07862"/>
    </source>
</evidence>
<dbReference type="EMBL" id="CP036279">
    <property type="protein sequence ID" value="QDU62627.1"/>
    <property type="molecule type" value="Genomic_DNA"/>
</dbReference>
<evidence type="ECO:0000313" key="3">
    <source>
        <dbReference type="Proteomes" id="UP000317093"/>
    </source>
</evidence>
<evidence type="ECO:0000313" key="2">
    <source>
        <dbReference type="EMBL" id="QDU62627.1"/>
    </source>
</evidence>
<name>A0A518B6M6_9BACT</name>
<reference evidence="2 3" key="1">
    <citation type="submission" date="2019-02" db="EMBL/GenBank/DDBJ databases">
        <title>Deep-cultivation of Planctomycetes and their phenomic and genomic characterization uncovers novel biology.</title>
        <authorList>
            <person name="Wiegand S."/>
            <person name="Jogler M."/>
            <person name="Boedeker C."/>
            <person name="Pinto D."/>
            <person name="Vollmers J."/>
            <person name="Rivas-Marin E."/>
            <person name="Kohn T."/>
            <person name="Peeters S.H."/>
            <person name="Heuer A."/>
            <person name="Rast P."/>
            <person name="Oberbeckmann S."/>
            <person name="Bunk B."/>
            <person name="Jeske O."/>
            <person name="Meyerdierks A."/>
            <person name="Storesund J.E."/>
            <person name="Kallscheuer N."/>
            <person name="Luecker S."/>
            <person name="Lage O.M."/>
            <person name="Pohl T."/>
            <person name="Merkel B.J."/>
            <person name="Hornburger P."/>
            <person name="Mueller R.-W."/>
            <person name="Bruemmer F."/>
            <person name="Labrenz M."/>
            <person name="Spormann A.M."/>
            <person name="Op den Camp H."/>
            <person name="Overmann J."/>
            <person name="Amann R."/>
            <person name="Jetten M.S.M."/>
            <person name="Mascher T."/>
            <person name="Medema M.H."/>
            <person name="Devos D.P."/>
            <person name="Kaster A.-K."/>
            <person name="Ovreas L."/>
            <person name="Rohde M."/>
            <person name="Galperin M.Y."/>
            <person name="Jogler C."/>
        </authorList>
    </citation>
    <scope>NUCLEOTIDE SEQUENCE [LARGE SCALE GENOMIC DNA]</scope>
    <source>
        <strain evidence="2 3">Pan216</strain>
    </source>
</reference>
<protein>
    <recommendedName>
        <fullName evidence="1">Nif11 domain-containing protein</fullName>
    </recommendedName>
</protein>
<dbReference type="RefSeq" id="WP_145259515.1">
    <property type="nucleotide sequence ID" value="NZ_CP036279.1"/>
</dbReference>
<accession>A0A518B6M6</accession>
<sequence length="102" mass="11298">MSVEAIVAFLDAVQEDDALRSLLSSQVTTTQADRIAQIAHIAKESGFDFCGAEYERYVRSLIQPSFDVGLSGYSEFGSDRDSEFDTDRDIFDDFTPAPVFDA</sequence>
<feature type="domain" description="Nif11" evidence="1">
    <location>
        <begin position="1"/>
        <end position="52"/>
    </location>
</feature>
<dbReference type="KEGG" id="knv:Pan216_34940"/>
<dbReference type="Proteomes" id="UP000317093">
    <property type="component" value="Chromosome"/>
</dbReference>
<proteinExistence type="predicted"/>
<dbReference type="InterPro" id="IPR012903">
    <property type="entry name" value="Nif11"/>
</dbReference>